<proteinExistence type="predicted"/>
<feature type="non-terminal residue" evidence="2">
    <location>
        <position position="108"/>
    </location>
</feature>
<comment type="caution">
    <text evidence="2">The sequence shown here is derived from an EMBL/GenBank/DDBJ whole genome shotgun (WGS) entry which is preliminary data.</text>
</comment>
<protein>
    <submittedName>
        <fullName evidence="2">Uncharacterized protein</fullName>
    </submittedName>
</protein>
<dbReference type="Proteomes" id="UP001189429">
    <property type="component" value="Unassembled WGS sequence"/>
</dbReference>
<keyword evidence="3" id="KW-1185">Reference proteome</keyword>
<dbReference type="EMBL" id="CAUYUJ010007409">
    <property type="protein sequence ID" value="CAK0820625.1"/>
    <property type="molecule type" value="Genomic_DNA"/>
</dbReference>
<gene>
    <name evidence="2" type="ORF">PCOR1329_LOCUS22241</name>
</gene>
<feature type="compositionally biased region" description="Basic and acidic residues" evidence="1">
    <location>
        <begin position="1"/>
        <end position="13"/>
    </location>
</feature>
<sequence length="108" mass="11299">TAGRAPRRDEEPGCVHVRGGVRRGGLARRSEPRHVQRQLLEVGRRLAPRGLRRRRPVAAVPDAAAGGTQRAAPQQPGGHGGERDRVGPGEGTGARGGGARRAGRGRLG</sequence>
<feature type="compositionally biased region" description="Gly residues" evidence="1">
    <location>
        <begin position="88"/>
        <end position="100"/>
    </location>
</feature>
<evidence type="ECO:0000313" key="2">
    <source>
        <dbReference type="EMBL" id="CAK0820625.1"/>
    </source>
</evidence>
<accession>A0ABN9RQU9</accession>
<feature type="compositionally biased region" description="Low complexity" evidence="1">
    <location>
        <begin position="57"/>
        <end position="67"/>
    </location>
</feature>
<evidence type="ECO:0000313" key="3">
    <source>
        <dbReference type="Proteomes" id="UP001189429"/>
    </source>
</evidence>
<reference evidence="2" key="1">
    <citation type="submission" date="2023-10" db="EMBL/GenBank/DDBJ databases">
        <authorList>
            <person name="Chen Y."/>
            <person name="Shah S."/>
            <person name="Dougan E. K."/>
            <person name="Thang M."/>
            <person name="Chan C."/>
        </authorList>
    </citation>
    <scope>NUCLEOTIDE SEQUENCE [LARGE SCALE GENOMIC DNA]</scope>
</reference>
<organism evidence="2 3">
    <name type="scientific">Prorocentrum cordatum</name>
    <dbReference type="NCBI Taxonomy" id="2364126"/>
    <lineage>
        <taxon>Eukaryota</taxon>
        <taxon>Sar</taxon>
        <taxon>Alveolata</taxon>
        <taxon>Dinophyceae</taxon>
        <taxon>Prorocentrales</taxon>
        <taxon>Prorocentraceae</taxon>
        <taxon>Prorocentrum</taxon>
    </lineage>
</organism>
<feature type="compositionally biased region" description="Basic residues" evidence="1">
    <location>
        <begin position="46"/>
        <end position="56"/>
    </location>
</feature>
<feature type="non-terminal residue" evidence="2">
    <location>
        <position position="1"/>
    </location>
</feature>
<feature type="region of interest" description="Disordered" evidence="1">
    <location>
        <begin position="1"/>
        <end position="108"/>
    </location>
</feature>
<evidence type="ECO:0000256" key="1">
    <source>
        <dbReference type="SAM" id="MobiDB-lite"/>
    </source>
</evidence>
<name>A0ABN9RQU9_9DINO</name>